<evidence type="ECO:0000256" key="9">
    <source>
        <dbReference type="HAMAP-Rule" id="MF_00542"/>
    </source>
</evidence>
<keyword evidence="5 9" id="KW-0547">Nucleotide-binding</keyword>
<dbReference type="GO" id="GO:0006083">
    <property type="term" value="P:acetate metabolic process"/>
    <property type="evidence" value="ECO:0007669"/>
    <property type="project" value="TreeGrafter"/>
</dbReference>
<dbReference type="PROSITE" id="PS01075">
    <property type="entry name" value="ACETATE_KINASE_1"/>
    <property type="match status" value="1"/>
</dbReference>
<evidence type="ECO:0000256" key="2">
    <source>
        <dbReference type="ARBA" id="ARBA00008748"/>
    </source>
</evidence>
<evidence type="ECO:0000256" key="1">
    <source>
        <dbReference type="ARBA" id="ARBA00004496"/>
    </source>
</evidence>
<dbReference type="InterPro" id="IPR011245">
    <property type="entry name" value="Butyrate_kin"/>
</dbReference>
<comment type="similarity">
    <text evidence="2 9 10">Belongs to the acetokinase family.</text>
</comment>
<organism evidence="11 12">
    <name type="scientific">Geotoga petraea</name>
    <dbReference type="NCBI Taxonomy" id="28234"/>
    <lineage>
        <taxon>Bacteria</taxon>
        <taxon>Thermotogati</taxon>
        <taxon>Thermotogota</taxon>
        <taxon>Thermotogae</taxon>
        <taxon>Petrotogales</taxon>
        <taxon>Petrotogaceae</taxon>
        <taxon>Geotoga</taxon>
    </lineage>
</organism>
<name>A0A1G6HTW0_9BACT</name>
<gene>
    <name evidence="9" type="primary">buk</name>
    <name evidence="11" type="ORF">SAMN04488588_0118</name>
</gene>
<evidence type="ECO:0000256" key="10">
    <source>
        <dbReference type="RuleBase" id="RU003835"/>
    </source>
</evidence>
<keyword evidence="3 9" id="KW-0963">Cytoplasm</keyword>
<comment type="subcellular location">
    <subcellularLocation>
        <location evidence="1 9">Cytoplasm</location>
    </subcellularLocation>
</comment>
<sequence length="356" mass="39587">MYKILTINPGSTSTKVALFEDNNMIASENLEHKAEQLKKYDDLIDQTEFRKKAVINFINKNGIEINDLHAIAARGGILPPLKSGTYRVNNEMVHYLKYDAEVEHASNLAAIIGFEMAKNNIPVFITDPVSVDEFIDEARISGNANLERYSHLHALNMKMVARRAADEIGKNYYDSNFIIVHLGGGISIGAQKKGRIIDVNNANDEGPFSPERSGELPMGDVAKIAFSGKYTYKELKKRYVGNGGLVAYLGTNDLRKAFEKSKKDERAKLVIEAMAYQISKEIGAMATVLKGEIDAIVITGGLANSERFVSMIKERISKLGLIMVYPGSYEMEALCQGALRVLNNFEKPLTWNKEVK</sequence>
<dbReference type="GO" id="GO:0008776">
    <property type="term" value="F:acetate kinase activity"/>
    <property type="evidence" value="ECO:0007669"/>
    <property type="project" value="TreeGrafter"/>
</dbReference>
<accession>A0A1G6HTW0</accession>
<dbReference type="HAMAP" id="MF_00542">
    <property type="entry name" value="Butyrate_kinase"/>
    <property type="match status" value="1"/>
</dbReference>
<evidence type="ECO:0000313" key="11">
    <source>
        <dbReference type="EMBL" id="SDB97737.1"/>
    </source>
</evidence>
<dbReference type="EC" id="2.7.2.7" evidence="9"/>
<dbReference type="RefSeq" id="WP_091401851.1">
    <property type="nucleotide sequence ID" value="NZ_FMYV01000001.1"/>
</dbReference>
<dbReference type="CDD" id="cd24011">
    <property type="entry name" value="ASKHA_NBD_BK"/>
    <property type="match status" value="1"/>
</dbReference>
<dbReference type="GO" id="GO:0047761">
    <property type="term" value="F:butyrate kinase activity"/>
    <property type="evidence" value="ECO:0007669"/>
    <property type="project" value="UniProtKB-UniRule"/>
</dbReference>
<proteinExistence type="inferred from homology"/>
<dbReference type="GO" id="GO:0005524">
    <property type="term" value="F:ATP binding"/>
    <property type="evidence" value="ECO:0007669"/>
    <property type="project" value="UniProtKB-KW"/>
</dbReference>
<dbReference type="PANTHER" id="PTHR21060:SF20">
    <property type="entry name" value="BUTYRATE KINASE 1-RELATED"/>
    <property type="match status" value="1"/>
</dbReference>
<keyword evidence="12" id="KW-1185">Reference proteome</keyword>
<dbReference type="Proteomes" id="UP000199322">
    <property type="component" value="Unassembled WGS sequence"/>
</dbReference>
<dbReference type="NCBIfam" id="TIGR02707">
    <property type="entry name" value="butyr_kinase"/>
    <property type="match status" value="1"/>
</dbReference>
<comment type="catalytic activity">
    <reaction evidence="8 9">
        <text>butanoate + ATP = butanoyl phosphate + ADP</text>
        <dbReference type="Rhea" id="RHEA:13585"/>
        <dbReference type="ChEBI" id="CHEBI:17968"/>
        <dbReference type="ChEBI" id="CHEBI:30616"/>
        <dbReference type="ChEBI" id="CHEBI:58079"/>
        <dbReference type="ChEBI" id="CHEBI:456216"/>
        <dbReference type="EC" id="2.7.2.7"/>
    </reaction>
</comment>
<dbReference type="InterPro" id="IPR000890">
    <property type="entry name" value="Aliphatic_acid_kin_short-chain"/>
</dbReference>
<keyword evidence="4 9" id="KW-0808">Transferase</keyword>
<evidence type="ECO:0000256" key="5">
    <source>
        <dbReference type="ARBA" id="ARBA00022741"/>
    </source>
</evidence>
<dbReference type="SUPFAM" id="SSF53067">
    <property type="entry name" value="Actin-like ATPase domain"/>
    <property type="match status" value="2"/>
</dbReference>
<protein>
    <recommendedName>
        <fullName evidence="9">Probable butyrate kinase</fullName>
        <shortName evidence="9">BK</shortName>
        <ecNumber evidence="9">2.7.2.7</ecNumber>
    </recommendedName>
    <alternativeName>
        <fullName evidence="9">Branched-chain carboxylic acid kinase</fullName>
    </alternativeName>
</protein>
<dbReference type="PRINTS" id="PR00471">
    <property type="entry name" value="ACETATEKNASE"/>
</dbReference>
<dbReference type="EMBL" id="FMYV01000001">
    <property type="protein sequence ID" value="SDB97737.1"/>
    <property type="molecule type" value="Genomic_DNA"/>
</dbReference>
<evidence type="ECO:0000313" key="12">
    <source>
        <dbReference type="Proteomes" id="UP000199322"/>
    </source>
</evidence>
<evidence type="ECO:0000256" key="4">
    <source>
        <dbReference type="ARBA" id="ARBA00022679"/>
    </source>
</evidence>
<evidence type="ECO:0000256" key="8">
    <source>
        <dbReference type="ARBA" id="ARBA00048596"/>
    </source>
</evidence>
<evidence type="ECO:0000256" key="3">
    <source>
        <dbReference type="ARBA" id="ARBA00022490"/>
    </source>
</evidence>
<dbReference type="InterPro" id="IPR043129">
    <property type="entry name" value="ATPase_NBD"/>
</dbReference>
<dbReference type="PROSITE" id="PS01076">
    <property type="entry name" value="ACETATE_KINASE_2"/>
    <property type="match status" value="1"/>
</dbReference>
<dbReference type="NCBIfam" id="NF002834">
    <property type="entry name" value="PRK03011.1-5"/>
    <property type="match status" value="1"/>
</dbReference>
<keyword evidence="7 9" id="KW-0067">ATP-binding</keyword>
<keyword evidence="6 9" id="KW-0418">Kinase</keyword>
<reference evidence="11 12" key="1">
    <citation type="submission" date="2016-10" db="EMBL/GenBank/DDBJ databases">
        <authorList>
            <person name="de Groot N.N."/>
        </authorList>
    </citation>
    <scope>NUCLEOTIDE SEQUENCE [LARGE SCALE GENOMIC DNA]</scope>
    <source>
        <strain evidence="11 12">WG14</strain>
    </source>
</reference>
<evidence type="ECO:0000256" key="6">
    <source>
        <dbReference type="ARBA" id="ARBA00022777"/>
    </source>
</evidence>
<dbReference type="Gene3D" id="3.30.420.40">
    <property type="match status" value="2"/>
</dbReference>
<dbReference type="Pfam" id="PF00871">
    <property type="entry name" value="Acetate_kinase"/>
    <property type="match status" value="1"/>
</dbReference>
<dbReference type="STRING" id="28234.SAMN04488588_0118"/>
<dbReference type="AlphaFoldDB" id="A0A1G6HTW0"/>
<dbReference type="PIRSF" id="PIRSF036458">
    <property type="entry name" value="Butyrate_kin"/>
    <property type="match status" value="1"/>
</dbReference>
<dbReference type="InterPro" id="IPR023865">
    <property type="entry name" value="Aliphatic_acid_kinase_CS"/>
</dbReference>
<dbReference type="PANTHER" id="PTHR21060">
    <property type="entry name" value="ACETATE KINASE"/>
    <property type="match status" value="1"/>
</dbReference>
<evidence type="ECO:0000256" key="7">
    <source>
        <dbReference type="ARBA" id="ARBA00022840"/>
    </source>
</evidence>
<dbReference type="GO" id="GO:0005737">
    <property type="term" value="C:cytoplasm"/>
    <property type="evidence" value="ECO:0007669"/>
    <property type="project" value="UniProtKB-SubCell"/>
</dbReference>